<dbReference type="RefSeq" id="WP_088220467.1">
    <property type="nucleotide sequence ID" value="NZ_AP024590.1"/>
</dbReference>
<evidence type="ECO:0000256" key="1">
    <source>
        <dbReference type="SAM" id="SignalP"/>
    </source>
</evidence>
<evidence type="ECO:0000313" key="4">
    <source>
        <dbReference type="Proteomes" id="UP000682928"/>
    </source>
</evidence>
<feature type="domain" description="DUF3828" evidence="2">
    <location>
        <begin position="27"/>
        <end position="143"/>
    </location>
</feature>
<gene>
    <name evidence="3" type="ORF">ENKO_39720</name>
</gene>
<keyword evidence="1" id="KW-0732">Signal</keyword>
<dbReference type="Gene3D" id="3.10.450.50">
    <property type="match status" value="1"/>
</dbReference>
<accession>A0AA86IVK2</accession>
<dbReference type="InterPro" id="IPR024289">
    <property type="entry name" value="DUF3828"/>
</dbReference>
<dbReference type="Pfam" id="PF12883">
    <property type="entry name" value="DUF3828"/>
    <property type="match status" value="1"/>
</dbReference>
<feature type="chain" id="PRO_5041693246" description="DUF3828 domain-containing protein" evidence="1">
    <location>
        <begin position="18"/>
        <end position="155"/>
    </location>
</feature>
<dbReference type="Proteomes" id="UP000682928">
    <property type="component" value="Chromosome"/>
</dbReference>
<protein>
    <recommendedName>
        <fullName evidence="2">DUF3828 domain-containing protein</fullName>
    </recommendedName>
</protein>
<name>A0AA86IVK2_9ENTR</name>
<reference evidence="3" key="1">
    <citation type="submission" date="2021-04" db="EMBL/GenBank/DDBJ databases">
        <title>Difference and commonality of drug resistance evolution in various bacteria. and drug sensitivity profiles.</title>
        <authorList>
            <person name="Maeda T."/>
            <person name="Shibai A."/>
            <person name="Kawada K."/>
            <person name="Kotani H."/>
            <person name="Tarusawa Y."/>
            <person name="Tanabe K."/>
            <person name="Furusawa C."/>
        </authorList>
    </citation>
    <scope>NUCLEOTIDE SEQUENCE</scope>
    <source>
        <strain evidence="3">JCM 8580</strain>
    </source>
</reference>
<dbReference type="AlphaFoldDB" id="A0AA86IVK2"/>
<dbReference type="EMBL" id="AP024590">
    <property type="protein sequence ID" value="BCU57378.1"/>
    <property type="molecule type" value="Genomic_DNA"/>
</dbReference>
<feature type="signal peptide" evidence="1">
    <location>
        <begin position="1"/>
        <end position="17"/>
    </location>
</feature>
<proteinExistence type="predicted"/>
<organism evidence="3 4">
    <name type="scientific">Enterobacter kobei</name>
    <dbReference type="NCBI Taxonomy" id="208224"/>
    <lineage>
        <taxon>Bacteria</taxon>
        <taxon>Pseudomonadati</taxon>
        <taxon>Pseudomonadota</taxon>
        <taxon>Gammaproteobacteria</taxon>
        <taxon>Enterobacterales</taxon>
        <taxon>Enterobacteriaceae</taxon>
        <taxon>Enterobacter</taxon>
        <taxon>Enterobacter cloacae complex</taxon>
    </lineage>
</organism>
<sequence>MKTSIIMSLLFSASAFAQPDMTASHEPQQAARHFNEWYIQQVTAGKFPITDSNEIDKYVTADSLNELRHAQDPRYADEEFYDADFFLKAQDTGEDWLQNVTVVSAEYDPVCTNVYIAFGKKEEHIIIDCMVRENGIWKVKSVARQLAIRPYESRK</sequence>
<evidence type="ECO:0000259" key="2">
    <source>
        <dbReference type="Pfam" id="PF12883"/>
    </source>
</evidence>
<evidence type="ECO:0000313" key="3">
    <source>
        <dbReference type="EMBL" id="BCU57378.1"/>
    </source>
</evidence>